<reference evidence="2" key="2">
    <citation type="submission" date="2020-11" db="EMBL/GenBank/DDBJ databases">
        <authorList>
            <person name="McCartney M.A."/>
            <person name="Auch B."/>
            <person name="Kono T."/>
            <person name="Mallez S."/>
            <person name="Becker A."/>
            <person name="Gohl D.M."/>
            <person name="Silverstein K.A.T."/>
            <person name="Koren S."/>
            <person name="Bechman K.B."/>
            <person name="Herman A."/>
            <person name="Abrahante J.E."/>
            <person name="Garbe J."/>
        </authorList>
    </citation>
    <scope>NUCLEOTIDE SEQUENCE</scope>
    <source>
        <strain evidence="2">Duluth1</strain>
        <tissue evidence="2">Whole animal</tissue>
    </source>
</reference>
<organism evidence="2 3">
    <name type="scientific">Dreissena polymorpha</name>
    <name type="common">Zebra mussel</name>
    <name type="synonym">Mytilus polymorpha</name>
    <dbReference type="NCBI Taxonomy" id="45954"/>
    <lineage>
        <taxon>Eukaryota</taxon>
        <taxon>Metazoa</taxon>
        <taxon>Spiralia</taxon>
        <taxon>Lophotrochozoa</taxon>
        <taxon>Mollusca</taxon>
        <taxon>Bivalvia</taxon>
        <taxon>Autobranchia</taxon>
        <taxon>Heteroconchia</taxon>
        <taxon>Euheterodonta</taxon>
        <taxon>Imparidentia</taxon>
        <taxon>Neoheterodontei</taxon>
        <taxon>Myida</taxon>
        <taxon>Dreissenoidea</taxon>
        <taxon>Dreissenidae</taxon>
        <taxon>Dreissena</taxon>
    </lineage>
</organism>
<feature type="region of interest" description="Disordered" evidence="1">
    <location>
        <begin position="38"/>
        <end position="74"/>
    </location>
</feature>
<dbReference type="AlphaFoldDB" id="A0A9D4D038"/>
<feature type="compositionally biased region" description="Polar residues" evidence="1">
    <location>
        <begin position="46"/>
        <end position="57"/>
    </location>
</feature>
<evidence type="ECO:0000313" key="3">
    <source>
        <dbReference type="Proteomes" id="UP000828390"/>
    </source>
</evidence>
<keyword evidence="3" id="KW-1185">Reference proteome</keyword>
<name>A0A9D4D038_DREPO</name>
<comment type="caution">
    <text evidence="2">The sequence shown here is derived from an EMBL/GenBank/DDBJ whole genome shotgun (WGS) entry which is preliminary data.</text>
</comment>
<feature type="compositionally biased region" description="Polar residues" evidence="1">
    <location>
        <begin position="65"/>
        <end position="74"/>
    </location>
</feature>
<accession>A0A9D4D038</accession>
<dbReference type="Proteomes" id="UP000828390">
    <property type="component" value="Unassembled WGS sequence"/>
</dbReference>
<protein>
    <submittedName>
        <fullName evidence="2">Uncharacterized protein</fullName>
    </submittedName>
</protein>
<reference evidence="2" key="1">
    <citation type="journal article" date="2019" name="bioRxiv">
        <title>The Genome of the Zebra Mussel, Dreissena polymorpha: A Resource for Invasive Species Research.</title>
        <authorList>
            <person name="McCartney M.A."/>
            <person name="Auch B."/>
            <person name="Kono T."/>
            <person name="Mallez S."/>
            <person name="Zhang Y."/>
            <person name="Obille A."/>
            <person name="Becker A."/>
            <person name="Abrahante J.E."/>
            <person name="Garbe J."/>
            <person name="Badalamenti J.P."/>
            <person name="Herman A."/>
            <person name="Mangelson H."/>
            <person name="Liachko I."/>
            <person name="Sullivan S."/>
            <person name="Sone E.D."/>
            <person name="Koren S."/>
            <person name="Silverstein K.A.T."/>
            <person name="Beckman K.B."/>
            <person name="Gohl D.M."/>
        </authorList>
    </citation>
    <scope>NUCLEOTIDE SEQUENCE</scope>
    <source>
        <strain evidence="2">Duluth1</strain>
        <tissue evidence="2">Whole animal</tissue>
    </source>
</reference>
<sequence>MVQGDWNANVGPDGYQDWSGTYKRFGLGEINDRGLRLRPTHPGQHAASTQTVQSRNLACSKRASTKQNRFHTGT</sequence>
<evidence type="ECO:0000256" key="1">
    <source>
        <dbReference type="SAM" id="MobiDB-lite"/>
    </source>
</evidence>
<gene>
    <name evidence="2" type="ORF">DPMN_041388</name>
</gene>
<evidence type="ECO:0000313" key="2">
    <source>
        <dbReference type="EMBL" id="KAH3734928.1"/>
    </source>
</evidence>
<dbReference type="EMBL" id="JAIWYP010000011">
    <property type="protein sequence ID" value="KAH3734928.1"/>
    <property type="molecule type" value="Genomic_DNA"/>
</dbReference>
<proteinExistence type="predicted"/>